<organism evidence="1">
    <name type="scientific">marine sediment metagenome</name>
    <dbReference type="NCBI Taxonomy" id="412755"/>
    <lineage>
        <taxon>unclassified sequences</taxon>
        <taxon>metagenomes</taxon>
        <taxon>ecological metagenomes</taxon>
    </lineage>
</organism>
<feature type="non-terminal residue" evidence="1">
    <location>
        <position position="275"/>
    </location>
</feature>
<name>A0A0F8X2D4_9ZZZZ</name>
<sequence>MKTSRILLILLLLLFVAGTAVGLYFLWRPKVDCDWQDRACDYAQGCLNQVCLDAAGNVTKTQCSKVDRCKTAPPCDDWQNRGCDIENQCMIQICGEDENTRQCIQSAKCQNGTAGACPTGYSLKNQICYAVCPPGTTDKGDYCHINIDNFCPKTTTRIGHECYKKEYDPKTQQCVPKWLNADCDRKTQQTIQINSCTGQTRTVDMYTISTEECCPRWSTVGCDYKKYCTKVTDECGTAADTCFCNNLYKDCCRNPAYPWEYLGGYIKNKGQNEYL</sequence>
<gene>
    <name evidence="1" type="ORF">LCGC14_2995960</name>
</gene>
<dbReference type="EMBL" id="LAZR01061593">
    <property type="protein sequence ID" value="KKK63272.1"/>
    <property type="molecule type" value="Genomic_DNA"/>
</dbReference>
<reference evidence="1" key="1">
    <citation type="journal article" date="2015" name="Nature">
        <title>Complex archaea that bridge the gap between prokaryotes and eukaryotes.</title>
        <authorList>
            <person name="Spang A."/>
            <person name="Saw J.H."/>
            <person name="Jorgensen S.L."/>
            <person name="Zaremba-Niedzwiedzka K."/>
            <person name="Martijn J."/>
            <person name="Lind A.E."/>
            <person name="van Eijk R."/>
            <person name="Schleper C."/>
            <person name="Guy L."/>
            <person name="Ettema T.J."/>
        </authorList>
    </citation>
    <scope>NUCLEOTIDE SEQUENCE</scope>
</reference>
<accession>A0A0F8X2D4</accession>
<proteinExistence type="predicted"/>
<comment type="caution">
    <text evidence="1">The sequence shown here is derived from an EMBL/GenBank/DDBJ whole genome shotgun (WGS) entry which is preliminary data.</text>
</comment>
<dbReference type="AlphaFoldDB" id="A0A0F8X2D4"/>
<evidence type="ECO:0000313" key="1">
    <source>
        <dbReference type="EMBL" id="KKK63272.1"/>
    </source>
</evidence>
<protein>
    <submittedName>
        <fullName evidence="1">Uncharacterized protein</fullName>
    </submittedName>
</protein>